<sequence>MQDTPDAHAHFGWFKRRRHLKVDEITVVDKPMLKRAVGAAALGNAMEWFDFGVYGYLAVTIGQVFFPSSNPTAQVIAAFATFTVAFLVRPLGGLVFGPLGDRYGRQKVLAFTMILMALGTFSIGLIPAYERIGIWAPVLLLLARVLQGFSTGGEYGGAATFIAEYSTDRNRGLMGSWLEFGTLGGYIAGAGTVTALHMLLSSAQMLDWGWRIPFLVAGPLGLLGLYMRMKLEETPAFRAFAEEAEKREHERPGLGALFQVHGRQLLVCMGLVLVFNVTDYMLLTYMPSYLSVTMGYAESKGLLLIIIVMLVMMPLNIVGGLFSDRLGRRPMIIGACIALLVLAIPCLLLVGSGNDGLIFLGLMLLGLALVCFTSSMPSTLPALFYTPVRYSALSIAFNVSVSLFGGTTPLVTAWLVERTGDPLVPAYYLMGAAVIGLVTMLFVKETAGLPLRGSPPAVGSEREAAALLKSDAPVTVDPTLPPLPEASGPEPVKPAL</sequence>
<evidence type="ECO:0000256" key="10">
    <source>
        <dbReference type="ARBA" id="ARBA00023136"/>
    </source>
</evidence>
<feature type="transmembrane region" description="Helical" evidence="12">
    <location>
        <begin position="75"/>
        <end position="96"/>
    </location>
</feature>
<comment type="similarity">
    <text evidence="2">Belongs to the major facilitator superfamily. Metabolite:H+ Symporter (MHS) family (TC 2.A.1.6) family.</text>
</comment>
<evidence type="ECO:0000259" key="13">
    <source>
        <dbReference type="PROSITE" id="PS50850"/>
    </source>
</evidence>
<dbReference type="PANTHER" id="PTHR43528">
    <property type="entry name" value="ALPHA-KETOGLUTARATE PERMEASE"/>
    <property type="match status" value="1"/>
</dbReference>
<keyword evidence="7" id="KW-0769">Symport</keyword>
<dbReference type="CDD" id="cd17366">
    <property type="entry name" value="MFS_ProP"/>
    <property type="match status" value="1"/>
</dbReference>
<dbReference type="Pfam" id="PF07690">
    <property type="entry name" value="MFS_1"/>
    <property type="match status" value="1"/>
</dbReference>
<feature type="transmembrane region" description="Helical" evidence="12">
    <location>
        <begin position="426"/>
        <end position="443"/>
    </location>
</feature>
<comment type="caution">
    <text evidence="14">The sequence shown here is derived from an EMBL/GenBank/DDBJ whole genome shotgun (WGS) entry which is preliminary data.</text>
</comment>
<dbReference type="OrthoDB" id="3690818at2"/>
<dbReference type="SUPFAM" id="SSF103473">
    <property type="entry name" value="MFS general substrate transporter"/>
    <property type="match status" value="1"/>
</dbReference>
<dbReference type="Proteomes" id="UP000051757">
    <property type="component" value="Unassembled WGS sequence"/>
</dbReference>
<comment type="subcellular location">
    <subcellularLocation>
        <location evidence="1">Cell inner membrane</location>
        <topology evidence="1">Multi-pass membrane protein</topology>
    </subcellularLocation>
</comment>
<dbReference type="InterPro" id="IPR011701">
    <property type="entry name" value="MFS"/>
</dbReference>
<keyword evidence="8 12" id="KW-1133">Transmembrane helix</keyword>
<keyword evidence="10 12" id="KW-0472">Membrane</keyword>
<dbReference type="InterPro" id="IPR005829">
    <property type="entry name" value="Sugar_transporter_CS"/>
</dbReference>
<evidence type="ECO:0000256" key="7">
    <source>
        <dbReference type="ARBA" id="ARBA00022847"/>
    </source>
</evidence>
<name>A0A0R0BGP7_9GAMM</name>
<proteinExistence type="inferred from homology"/>
<evidence type="ECO:0000256" key="1">
    <source>
        <dbReference type="ARBA" id="ARBA00004429"/>
    </source>
</evidence>
<dbReference type="InterPro" id="IPR020846">
    <property type="entry name" value="MFS_dom"/>
</dbReference>
<evidence type="ECO:0000256" key="2">
    <source>
        <dbReference type="ARBA" id="ARBA00008240"/>
    </source>
</evidence>
<dbReference type="GO" id="GO:0015293">
    <property type="term" value="F:symporter activity"/>
    <property type="evidence" value="ECO:0007669"/>
    <property type="project" value="UniProtKB-KW"/>
</dbReference>
<dbReference type="FunFam" id="1.20.1250.20:FF:000051">
    <property type="entry name" value="Proline/glycine betaine transporter"/>
    <property type="match status" value="1"/>
</dbReference>
<feature type="transmembrane region" description="Helical" evidence="12">
    <location>
        <begin position="108"/>
        <end position="128"/>
    </location>
</feature>
<keyword evidence="15" id="KW-1185">Reference proteome</keyword>
<dbReference type="PROSITE" id="PS00217">
    <property type="entry name" value="SUGAR_TRANSPORT_2"/>
    <property type="match status" value="1"/>
</dbReference>
<organism evidence="14 15">
    <name type="scientific">Stenotrophomonas beteli</name>
    <dbReference type="NCBI Taxonomy" id="3384461"/>
    <lineage>
        <taxon>Bacteria</taxon>
        <taxon>Pseudomonadati</taxon>
        <taxon>Pseudomonadota</taxon>
        <taxon>Gammaproteobacteria</taxon>
        <taxon>Lysobacterales</taxon>
        <taxon>Lysobacteraceae</taxon>
        <taxon>Stenotrophomonas</taxon>
        <taxon>Stenotrophomonas maltophilia group</taxon>
    </lineage>
</organism>
<dbReference type="Gene3D" id="1.20.1250.20">
    <property type="entry name" value="MFS general substrate transporter like domains"/>
    <property type="match status" value="2"/>
</dbReference>
<feature type="region of interest" description="Disordered" evidence="11">
    <location>
        <begin position="468"/>
        <end position="496"/>
    </location>
</feature>
<dbReference type="AlphaFoldDB" id="A0A0R0BGP7"/>
<dbReference type="GO" id="GO:0005886">
    <property type="term" value="C:plasma membrane"/>
    <property type="evidence" value="ECO:0007669"/>
    <property type="project" value="UniProtKB-SubCell"/>
</dbReference>
<dbReference type="PROSITE" id="PS50850">
    <property type="entry name" value="MFS"/>
    <property type="match status" value="1"/>
</dbReference>
<evidence type="ECO:0000256" key="12">
    <source>
        <dbReference type="SAM" id="Phobius"/>
    </source>
</evidence>
<keyword evidence="5" id="KW-0997">Cell inner membrane</keyword>
<feature type="transmembrane region" description="Helical" evidence="12">
    <location>
        <begin position="265"/>
        <end position="283"/>
    </location>
</feature>
<dbReference type="InterPro" id="IPR051084">
    <property type="entry name" value="H+-coupled_symporters"/>
</dbReference>
<keyword evidence="6 12" id="KW-0812">Transmembrane</keyword>
<evidence type="ECO:0000256" key="5">
    <source>
        <dbReference type="ARBA" id="ARBA00022519"/>
    </source>
</evidence>
<evidence type="ECO:0000256" key="3">
    <source>
        <dbReference type="ARBA" id="ARBA00022448"/>
    </source>
</evidence>
<feature type="domain" description="Major facilitator superfamily (MFS) profile" evidence="13">
    <location>
        <begin position="36"/>
        <end position="448"/>
    </location>
</feature>
<keyword evidence="9" id="KW-0175">Coiled coil</keyword>
<evidence type="ECO:0000256" key="9">
    <source>
        <dbReference type="ARBA" id="ARBA00023054"/>
    </source>
</evidence>
<protein>
    <submittedName>
        <fullName evidence="14">MFS transporter</fullName>
    </submittedName>
</protein>
<evidence type="ECO:0000313" key="15">
    <source>
        <dbReference type="Proteomes" id="UP000051757"/>
    </source>
</evidence>
<feature type="transmembrane region" description="Helical" evidence="12">
    <location>
        <begin position="177"/>
        <end position="196"/>
    </location>
</feature>
<evidence type="ECO:0000256" key="8">
    <source>
        <dbReference type="ARBA" id="ARBA00022989"/>
    </source>
</evidence>
<dbReference type="PROSITE" id="PS00216">
    <property type="entry name" value="SUGAR_TRANSPORT_1"/>
    <property type="match status" value="1"/>
</dbReference>
<evidence type="ECO:0000256" key="4">
    <source>
        <dbReference type="ARBA" id="ARBA00022475"/>
    </source>
</evidence>
<accession>A0A0R0BGP7</accession>
<dbReference type="EMBL" id="LLXV01000019">
    <property type="protein sequence ID" value="KRG52051.1"/>
    <property type="molecule type" value="Genomic_DNA"/>
</dbReference>
<dbReference type="InterPro" id="IPR036259">
    <property type="entry name" value="MFS_trans_sf"/>
</dbReference>
<feature type="transmembrane region" description="Helical" evidence="12">
    <location>
        <begin position="134"/>
        <end position="156"/>
    </location>
</feature>
<dbReference type="FunFam" id="1.20.1250.20:FF:000001">
    <property type="entry name" value="Dicarboxylate MFS transporter"/>
    <property type="match status" value="1"/>
</dbReference>
<feature type="transmembrane region" description="Helical" evidence="12">
    <location>
        <begin position="331"/>
        <end position="351"/>
    </location>
</feature>
<keyword evidence="4" id="KW-1003">Cell membrane</keyword>
<feature type="transmembrane region" description="Helical" evidence="12">
    <location>
        <begin position="392"/>
        <end position="414"/>
    </location>
</feature>
<feature type="transmembrane region" description="Helical" evidence="12">
    <location>
        <begin position="357"/>
        <end position="380"/>
    </location>
</feature>
<evidence type="ECO:0000256" key="11">
    <source>
        <dbReference type="SAM" id="MobiDB-lite"/>
    </source>
</evidence>
<reference evidence="14 15" key="1">
    <citation type="journal article" date="2016" name="Front. Microbiol.">
        <title>Genome Sequence of Type Strains of Genus Stenotrophomonas.</title>
        <authorList>
            <person name="Patil P.P."/>
            <person name="Midha S."/>
            <person name="Kumar S."/>
            <person name="Patil P.B."/>
        </authorList>
    </citation>
    <scope>NUCLEOTIDE SEQUENCE [LARGE SCALE GENOMIC DNA]</scope>
    <source>
        <strain evidence="14 15">LMG 978</strain>
    </source>
</reference>
<feature type="transmembrane region" description="Helical" evidence="12">
    <location>
        <begin position="303"/>
        <end position="322"/>
    </location>
</feature>
<dbReference type="PANTHER" id="PTHR43528:SF5">
    <property type="entry name" value="PROLINE_BETAINE TRANSPORTER"/>
    <property type="match status" value="1"/>
</dbReference>
<evidence type="ECO:0000256" key="6">
    <source>
        <dbReference type="ARBA" id="ARBA00022692"/>
    </source>
</evidence>
<gene>
    <name evidence="14" type="ORF">ARC23_07600</name>
</gene>
<dbReference type="NCBIfam" id="NF007927">
    <property type="entry name" value="PRK10642.1"/>
    <property type="match status" value="1"/>
</dbReference>
<feature type="transmembrane region" description="Helical" evidence="12">
    <location>
        <begin position="208"/>
        <end position="227"/>
    </location>
</feature>
<evidence type="ECO:0000313" key="14">
    <source>
        <dbReference type="EMBL" id="KRG52051.1"/>
    </source>
</evidence>
<keyword evidence="3" id="KW-0813">Transport</keyword>